<protein>
    <submittedName>
        <fullName evidence="1">Uncharacterized protein</fullName>
    </submittedName>
</protein>
<reference evidence="1 2" key="1">
    <citation type="journal article" date="2021" name="Environ. Microbiol.">
        <title>New insights into the diversity and evolution of the archaeal mobilome from three complete genomes of Saccharolobus shibatae.</title>
        <authorList>
            <person name="Medvedeva S."/>
            <person name="Brandt D."/>
            <person name="Cvirkaite-Krupovic V."/>
            <person name="Liu Y."/>
            <person name="Severinov K."/>
            <person name="Ishino S."/>
            <person name="Ishino Y."/>
            <person name="Prangishvili D."/>
            <person name="Kalinowski J."/>
            <person name="Krupovic M."/>
        </authorList>
    </citation>
    <scope>NUCLEOTIDE SEQUENCE [LARGE SCALE GENOMIC DNA]</scope>
    <source>
        <strain evidence="1 2">S38A</strain>
    </source>
</reference>
<organism evidence="1 2">
    <name type="scientific">Saccharolobus shibatae</name>
    <dbReference type="NCBI Taxonomy" id="2286"/>
    <lineage>
        <taxon>Archaea</taxon>
        <taxon>Thermoproteota</taxon>
        <taxon>Thermoprotei</taxon>
        <taxon>Sulfolobales</taxon>
        <taxon>Sulfolobaceae</taxon>
        <taxon>Saccharolobus</taxon>
    </lineage>
</organism>
<sequence>MKYYNYNNFSFLLDSKNGTYLSDERVIINVNISNIWKLLSTLEME</sequence>
<evidence type="ECO:0000313" key="2">
    <source>
        <dbReference type="Proteomes" id="UP000694036"/>
    </source>
</evidence>
<accession>A0A8F5C1U0</accession>
<dbReference type="Proteomes" id="UP000694036">
    <property type="component" value="Chromosome"/>
</dbReference>
<dbReference type="AlphaFoldDB" id="A0A8F5C1U0"/>
<evidence type="ECO:0000313" key="1">
    <source>
        <dbReference type="EMBL" id="QXJ35501.1"/>
    </source>
</evidence>
<name>A0A8F5C1U0_9CREN</name>
<dbReference type="EMBL" id="CP077713">
    <property type="protein sequence ID" value="QXJ35501.1"/>
    <property type="molecule type" value="Genomic_DNA"/>
</dbReference>
<keyword evidence="2" id="KW-1185">Reference proteome</keyword>
<proteinExistence type="predicted"/>
<gene>
    <name evidence="1" type="ORF">J5U22_02048</name>
</gene>